<evidence type="ECO:0000313" key="2">
    <source>
        <dbReference type="EMBL" id="PTU76477.1"/>
    </source>
</evidence>
<gene>
    <name evidence="2" type="ORF">DBO85_02230</name>
</gene>
<feature type="transmembrane region" description="Helical" evidence="1">
    <location>
        <begin position="442"/>
        <end position="463"/>
    </location>
</feature>
<sequence>MLDELFADYPCTPPSWSEAQAVRQVLALFNQRLFHRRDSAAAATIDIGVLLLQGDDLLFFQVGAVGLLRCRGGELQVFPAASESELGRSPELAVIQHSLHLENSDALLLAPQPLLALSDPANLRLARLNADELALQRWFRGLLAAPGAALLLCGASERQPPLLAAPSWPKVCGAHPGQRLDGWTLLGRCDYGPAQRLFLAEDEEGRKALLCLAEEDGDEAFWQREWAIRRSPVPSLLPLLSSRRPRTRAYWLWALPGPGMRTLDEWLAQRQKLSAGELLVVLDQLIEALRALQRRGMQGLWLGPRQILLDAAGNLCVLAEGAVQLPGERRAAAPHGWLPLAPELRRGEVMESRAEQFLLAACAYWLLAGRWPGCAMPDGEAQHYQPLGGRLTSVPAGWDGVLAKALAPRPEARFAALSELRRALEDALERGEQARREEALPLWRGLALVVIGLQLCLGLWLGFGG</sequence>
<dbReference type="InterPro" id="IPR011009">
    <property type="entry name" value="Kinase-like_dom_sf"/>
</dbReference>
<protein>
    <submittedName>
        <fullName evidence="2">Protein kinase</fullName>
    </submittedName>
</protein>
<reference evidence="2 3" key="1">
    <citation type="submission" date="2018-04" db="EMBL/GenBank/DDBJ databases">
        <title>Pseudomonas sp. nov., isolated from mangrove soil.</title>
        <authorList>
            <person name="Chen C."/>
        </authorList>
    </citation>
    <scope>NUCLEOTIDE SEQUENCE [LARGE SCALE GENOMIC DNA]</scope>
    <source>
        <strain evidence="2 3">TC-11</strain>
    </source>
</reference>
<keyword evidence="1" id="KW-0812">Transmembrane</keyword>
<comment type="caution">
    <text evidence="2">The sequence shown here is derived from an EMBL/GenBank/DDBJ whole genome shotgun (WGS) entry which is preliminary data.</text>
</comment>
<dbReference type="AlphaFoldDB" id="A0A2T5PFH2"/>
<keyword evidence="2" id="KW-0808">Transferase</keyword>
<dbReference type="Gene3D" id="1.10.510.10">
    <property type="entry name" value="Transferase(Phosphotransferase) domain 1"/>
    <property type="match status" value="1"/>
</dbReference>
<organism evidence="2 3">
    <name type="scientific">Pseudomonas mangrovi</name>
    <dbReference type="NCBI Taxonomy" id="2161748"/>
    <lineage>
        <taxon>Bacteria</taxon>
        <taxon>Pseudomonadati</taxon>
        <taxon>Pseudomonadota</taxon>
        <taxon>Gammaproteobacteria</taxon>
        <taxon>Pseudomonadales</taxon>
        <taxon>Pseudomonadaceae</taxon>
        <taxon>Pseudomonas</taxon>
    </lineage>
</organism>
<evidence type="ECO:0000256" key="1">
    <source>
        <dbReference type="SAM" id="Phobius"/>
    </source>
</evidence>
<keyword evidence="1" id="KW-1133">Transmembrane helix</keyword>
<dbReference type="InterPro" id="IPR036457">
    <property type="entry name" value="PPM-type-like_dom_sf"/>
</dbReference>
<accession>A0A2T5PFH2</accession>
<keyword evidence="1" id="KW-0472">Membrane</keyword>
<keyword evidence="2" id="KW-0418">Kinase</keyword>
<dbReference type="GO" id="GO:0016301">
    <property type="term" value="F:kinase activity"/>
    <property type="evidence" value="ECO:0007669"/>
    <property type="project" value="UniProtKB-KW"/>
</dbReference>
<dbReference type="SUPFAM" id="SSF56112">
    <property type="entry name" value="Protein kinase-like (PK-like)"/>
    <property type="match status" value="1"/>
</dbReference>
<dbReference type="Gene3D" id="3.60.40.10">
    <property type="entry name" value="PPM-type phosphatase domain"/>
    <property type="match status" value="1"/>
</dbReference>
<name>A0A2T5PFH2_9PSED</name>
<dbReference type="Proteomes" id="UP000244064">
    <property type="component" value="Unassembled WGS sequence"/>
</dbReference>
<dbReference type="EMBL" id="QASN01000002">
    <property type="protein sequence ID" value="PTU76477.1"/>
    <property type="molecule type" value="Genomic_DNA"/>
</dbReference>
<evidence type="ECO:0000313" key="3">
    <source>
        <dbReference type="Proteomes" id="UP000244064"/>
    </source>
</evidence>
<proteinExistence type="predicted"/>
<keyword evidence="3" id="KW-1185">Reference proteome</keyword>